<dbReference type="Gene3D" id="3.40.1350.10">
    <property type="match status" value="1"/>
</dbReference>
<dbReference type="EMBL" id="BAABRR010000011">
    <property type="protein sequence ID" value="GAA5519632.1"/>
    <property type="molecule type" value="Genomic_DNA"/>
</dbReference>
<accession>A0ABP9WIG6</accession>
<dbReference type="PANTHER" id="PTHR30015">
    <property type="entry name" value="MRR RESTRICTION SYSTEM PROTEIN"/>
    <property type="match status" value="1"/>
</dbReference>
<dbReference type="Proteomes" id="UP001426770">
    <property type="component" value="Unassembled WGS sequence"/>
</dbReference>
<dbReference type="InterPro" id="IPR052906">
    <property type="entry name" value="Type_IV_Methyl-Rstrct_Enzyme"/>
</dbReference>
<dbReference type="PANTHER" id="PTHR30015:SF7">
    <property type="entry name" value="TYPE IV METHYL-DIRECTED RESTRICTION ENZYME ECOKMRR"/>
    <property type="match status" value="1"/>
</dbReference>
<dbReference type="RefSeq" id="WP_286216532.1">
    <property type="nucleotide sequence ID" value="NZ_AP027736.1"/>
</dbReference>
<feature type="domain" description="Restriction endonuclease type IV Mrr" evidence="2">
    <location>
        <begin position="183"/>
        <end position="297"/>
    </location>
</feature>
<evidence type="ECO:0000313" key="5">
    <source>
        <dbReference type="Proteomes" id="UP001426770"/>
    </source>
</evidence>
<dbReference type="Pfam" id="PF14338">
    <property type="entry name" value="Mrr_N"/>
    <property type="match status" value="1"/>
</dbReference>
<dbReference type="InterPro" id="IPR025745">
    <property type="entry name" value="Mrr-like_N_dom"/>
</dbReference>
<dbReference type="SUPFAM" id="SSF52980">
    <property type="entry name" value="Restriction endonuclease-like"/>
    <property type="match status" value="1"/>
</dbReference>
<evidence type="ECO:0000259" key="3">
    <source>
        <dbReference type="Pfam" id="PF14338"/>
    </source>
</evidence>
<organism evidence="4 5">
    <name type="scientific">Demequina sediminis</name>
    <dbReference type="NCBI Taxonomy" id="1930058"/>
    <lineage>
        <taxon>Bacteria</taxon>
        <taxon>Bacillati</taxon>
        <taxon>Actinomycetota</taxon>
        <taxon>Actinomycetes</taxon>
        <taxon>Micrococcales</taxon>
        <taxon>Demequinaceae</taxon>
        <taxon>Demequina</taxon>
    </lineage>
</organism>
<reference evidence="4 5" key="1">
    <citation type="submission" date="2024-02" db="EMBL/GenBank/DDBJ databases">
        <title>Lysinimicrobium sediminis NBRC 112286.</title>
        <authorList>
            <person name="Ichikawa N."/>
            <person name="Katano-Makiyama Y."/>
            <person name="Hidaka K."/>
        </authorList>
    </citation>
    <scope>NUCLEOTIDE SEQUENCE [LARGE SCALE GENOMIC DNA]</scope>
    <source>
        <strain evidence="4 5">NBRC 112286</strain>
    </source>
</reference>
<feature type="region of interest" description="Disordered" evidence="1">
    <location>
        <begin position="115"/>
        <end position="159"/>
    </location>
</feature>
<dbReference type="InterPro" id="IPR011856">
    <property type="entry name" value="tRNA_endonuc-like_dom_sf"/>
</dbReference>
<dbReference type="InterPro" id="IPR011335">
    <property type="entry name" value="Restrct_endonuc-II-like"/>
</dbReference>
<gene>
    <name evidence="4" type="primary">mrr</name>
    <name evidence="4" type="ORF">Lsed01_02083</name>
</gene>
<dbReference type="Pfam" id="PF04471">
    <property type="entry name" value="Mrr_cat"/>
    <property type="match status" value="1"/>
</dbReference>
<protein>
    <submittedName>
        <fullName evidence="4">Mrr restriction system protein</fullName>
    </submittedName>
</protein>
<proteinExistence type="predicted"/>
<feature type="domain" description="Restriction system protein Mrr-like N-terminal" evidence="3">
    <location>
        <begin position="22"/>
        <end position="105"/>
    </location>
</feature>
<evidence type="ECO:0000259" key="2">
    <source>
        <dbReference type="Pfam" id="PF04471"/>
    </source>
</evidence>
<dbReference type="InterPro" id="IPR007560">
    <property type="entry name" value="Restrct_endonuc_IV_Mrr"/>
</dbReference>
<sequence length="321" mass="34965">MSKVLTDAWCGGRATMNQMPTWEEFMVPTLRVMADGEIRHRRDLCPLVAEYVGLTAEQRSVTLPSGQLLYENRIGWGLSFLAIVGGLERPSRGRYVMTEGGRYLLDRFPDGMREGDVNAVAEDPSTPIRPYEPTTRSATKEVPTAPAEAVSMTPTEQVQSGVSRIHEDVAEELLARLQGKDAGFFEDAVVKLLLAMGYGGTGGRGSVTQLSNDGGIDGVIDQDVLGLSKVYIQAKRYAGHNVVQRPDVQGFVGALAGKADRGVFITTSRFSEGAKTYAEAVPTRIILIDGARLTDLMIRYGIGVQVRETVSIVEIDEDFFS</sequence>
<evidence type="ECO:0000256" key="1">
    <source>
        <dbReference type="SAM" id="MobiDB-lite"/>
    </source>
</evidence>
<name>A0ABP9WIG6_9MICO</name>
<comment type="caution">
    <text evidence="4">The sequence shown here is derived from an EMBL/GenBank/DDBJ whole genome shotgun (WGS) entry which is preliminary data.</text>
</comment>
<evidence type="ECO:0000313" key="4">
    <source>
        <dbReference type="EMBL" id="GAA5519632.1"/>
    </source>
</evidence>
<keyword evidence="5" id="KW-1185">Reference proteome</keyword>